<keyword evidence="1" id="KW-0732">Signal</keyword>
<evidence type="ECO:0000259" key="2">
    <source>
        <dbReference type="Pfam" id="PF03372"/>
    </source>
</evidence>
<dbReference type="CDD" id="cd04486">
    <property type="entry name" value="YhcR_OBF_like"/>
    <property type="match status" value="1"/>
</dbReference>
<evidence type="ECO:0000313" key="3">
    <source>
        <dbReference type="EMBL" id="KIY71527.1"/>
    </source>
</evidence>
<dbReference type="InterPro" id="IPR005135">
    <property type="entry name" value="Endo/exonuclease/phosphatase"/>
</dbReference>
<dbReference type="PANTHER" id="PTHR42834:SF1">
    <property type="entry name" value="ENDONUCLEASE_EXONUCLEASE_PHOSPHATASE FAMILY PROTEIN (AFU_ORTHOLOGUE AFUA_3G09210)"/>
    <property type="match status" value="1"/>
</dbReference>
<gene>
    <name evidence="3" type="ORF">CYLTODRAFT_345712</name>
</gene>
<name>A0A0D7BM31_9AGAR</name>
<proteinExistence type="predicted"/>
<dbReference type="EMBL" id="KN880453">
    <property type="protein sequence ID" value="KIY71527.1"/>
    <property type="molecule type" value="Genomic_DNA"/>
</dbReference>
<organism evidence="3 4">
    <name type="scientific">Cylindrobasidium torrendii FP15055 ss-10</name>
    <dbReference type="NCBI Taxonomy" id="1314674"/>
    <lineage>
        <taxon>Eukaryota</taxon>
        <taxon>Fungi</taxon>
        <taxon>Dikarya</taxon>
        <taxon>Basidiomycota</taxon>
        <taxon>Agaricomycotina</taxon>
        <taxon>Agaricomycetes</taxon>
        <taxon>Agaricomycetidae</taxon>
        <taxon>Agaricales</taxon>
        <taxon>Marasmiineae</taxon>
        <taxon>Physalacriaceae</taxon>
        <taxon>Cylindrobasidium</taxon>
    </lineage>
</organism>
<dbReference type="STRING" id="1314674.A0A0D7BM31"/>
<feature type="signal peptide" evidence="1">
    <location>
        <begin position="1"/>
        <end position="20"/>
    </location>
</feature>
<dbReference type="AlphaFoldDB" id="A0A0D7BM31"/>
<dbReference type="Gene3D" id="3.60.10.10">
    <property type="entry name" value="Endonuclease/exonuclease/phosphatase"/>
    <property type="match status" value="1"/>
</dbReference>
<keyword evidence="4" id="KW-1185">Reference proteome</keyword>
<evidence type="ECO:0000313" key="4">
    <source>
        <dbReference type="Proteomes" id="UP000054007"/>
    </source>
</evidence>
<dbReference type="GO" id="GO:0003824">
    <property type="term" value="F:catalytic activity"/>
    <property type="evidence" value="ECO:0007669"/>
    <property type="project" value="InterPro"/>
</dbReference>
<dbReference type="PANTHER" id="PTHR42834">
    <property type="entry name" value="ENDONUCLEASE/EXONUCLEASE/PHOSPHATASE FAMILY PROTEIN (AFU_ORTHOLOGUE AFUA_3G09210)"/>
    <property type="match status" value="1"/>
</dbReference>
<dbReference type="OrthoDB" id="47488at2759"/>
<protein>
    <submittedName>
        <fullName evidence="3">DNase I-like protein</fullName>
    </submittedName>
</protein>
<feature type="domain" description="Endonuclease/exonuclease/phosphatase" evidence="2">
    <location>
        <begin position="307"/>
        <end position="602"/>
    </location>
</feature>
<dbReference type="Proteomes" id="UP000054007">
    <property type="component" value="Unassembled WGS sequence"/>
</dbReference>
<dbReference type="SUPFAM" id="SSF56219">
    <property type="entry name" value="DNase I-like"/>
    <property type="match status" value="1"/>
</dbReference>
<sequence>MFSDSLKLLFTVAPFAAVTATTIADIQGTRFTSSYAGKNVTGVTGVITAKGNSGFYLSGEPSDDIRVSNGLYVYGSTSAVVGDNISLGGKVSNYRSSSYPSYMYLVELTSPSNITIISSGNEVTPVVLGEDRSPPTQYLSALDTGSDGWLSVPNNVSQVSVRNPELEPAKYGMDFWKSLDAQLVVIPHPVALNFDNSYGEFWVRGDWEVTGLNGRGGLTLTFGEDGIPDANPEAIIVGSPLDGTKNPEVAVGTGISNITGIISYQFGFYTVLPLTAPTVVSTPDPTVPATTLRVSTDNACSLTLGDYNVENLAPDSDHLGSIADHIANHLLSPDFMFVQEIQDNSGPTDDGTVSANITLATLSAAIADAGGVTYNFTEISPEDGKDGGQPGGNIRVAYLYNPEKLTLAPGKAGLATEAVNVTADANGLPTLSLNPGRIAPDSSAWVSSRKPLAAEWITASGDKLFTINVHFSSKGGSTSNHGDLRPPVNSPVAQRTTQVKAVAALVQSILDIDPKANIIVSGDFNEYTQTRSVLASLNAIMTEIDEAAGIDEVERYTYVYDQNTQQLDHIFISPGLAARGVEAEHIHVNNWAPSYDDRISDHDPTVGKVLVC</sequence>
<accession>A0A0D7BM31</accession>
<dbReference type="InterPro" id="IPR036691">
    <property type="entry name" value="Endo/exonu/phosph_ase_sf"/>
</dbReference>
<feature type="chain" id="PRO_5002317125" evidence="1">
    <location>
        <begin position="21"/>
        <end position="612"/>
    </location>
</feature>
<dbReference type="Pfam" id="PF03372">
    <property type="entry name" value="Exo_endo_phos"/>
    <property type="match status" value="1"/>
</dbReference>
<reference evidence="3 4" key="1">
    <citation type="journal article" date="2015" name="Fungal Genet. Biol.">
        <title>Evolution of novel wood decay mechanisms in Agaricales revealed by the genome sequences of Fistulina hepatica and Cylindrobasidium torrendii.</title>
        <authorList>
            <person name="Floudas D."/>
            <person name="Held B.W."/>
            <person name="Riley R."/>
            <person name="Nagy L.G."/>
            <person name="Koehler G."/>
            <person name="Ransdell A.S."/>
            <person name="Younus H."/>
            <person name="Chow J."/>
            <person name="Chiniquy J."/>
            <person name="Lipzen A."/>
            <person name="Tritt A."/>
            <person name="Sun H."/>
            <person name="Haridas S."/>
            <person name="LaButti K."/>
            <person name="Ohm R.A."/>
            <person name="Kues U."/>
            <person name="Blanchette R.A."/>
            <person name="Grigoriev I.V."/>
            <person name="Minto R.E."/>
            <person name="Hibbett D.S."/>
        </authorList>
    </citation>
    <scope>NUCLEOTIDE SEQUENCE [LARGE SCALE GENOMIC DNA]</scope>
    <source>
        <strain evidence="3 4">FP15055 ss-10</strain>
    </source>
</reference>
<evidence type="ECO:0000256" key="1">
    <source>
        <dbReference type="SAM" id="SignalP"/>
    </source>
</evidence>